<gene>
    <name evidence="2" type="ORF">HMPREF6123_0664</name>
</gene>
<keyword evidence="3" id="KW-1185">Reference proteome</keyword>
<dbReference type="Proteomes" id="UP000004121">
    <property type="component" value="Unassembled WGS sequence"/>
</dbReference>
<sequence>MILTVLRFAIFLKYQAQTPPHPDLYCRKILYFVFTVHSFFCILGNFYNNNYL</sequence>
<reference evidence="2 3" key="1">
    <citation type="submission" date="2009-04" db="EMBL/GenBank/DDBJ databases">
        <authorList>
            <person name="Qin X."/>
            <person name="Bachman B."/>
            <person name="Battles P."/>
            <person name="Bell A."/>
            <person name="Bess C."/>
            <person name="Bickham C."/>
            <person name="Chaboub L."/>
            <person name="Chen D."/>
            <person name="Coyle M."/>
            <person name="Deiros D.R."/>
            <person name="Dinh H."/>
            <person name="Forbes L."/>
            <person name="Fowler G."/>
            <person name="Francisco L."/>
            <person name="Fu Q."/>
            <person name="Gubbala S."/>
            <person name="Hale W."/>
            <person name="Han Y."/>
            <person name="Hemphill L."/>
            <person name="Highlander S.K."/>
            <person name="Hirani K."/>
            <person name="Hogues M."/>
            <person name="Jackson L."/>
            <person name="Jakkamsetti A."/>
            <person name="Javaid M."/>
            <person name="Jiang H."/>
            <person name="Korchina V."/>
            <person name="Kovar C."/>
            <person name="Lara F."/>
            <person name="Lee S."/>
            <person name="Mata R."/>
            <person name="Mathew T."/>
            <person name="Moen C."/>
            <person name="Morales K."/>
            <person name="Munidasa M."/>
            <person name="Nazareth L."/>
            <person name="Ngo R."/>
            <person name="Nguyen L."/>
            <person name="Okwuonu G."/>
            <person name="Ongeri F."/>
            <person name="Patil S."/>
            <person name="Petrosino J."/>
            <person name="Pham C."/>
            <person name="Pham P."/>
            <person name="Pu L.-L."/>
            <person name="Puazo M."/>
            <person name="Raj R."/>
            <person name="Reid J."/>
            <person name="Rouhana J."/>
            <person name="Saada N."/>
            <person name="Shang Y."/>
            <person name="Simmons D."/>
            <person name="Thornton R."/>
            <person name="Warren J."/>
            <person name="Weissenberger G."/>
            <person name="Zhang J."/>
            <person name="Zhang L."/>
            <person name="Zhou C."/>
            <person name="Zhu D."/>
            <person name="Muzny D."/>
            <person name="Worley K."/>
            <person name="Gibbs R."/>
        </authorList>
    </citation>
    <scope>NUCLEOTIDE SEQUENCE [LARGE SCALE GENOMIC DNA]</scope>
    <source>
        <strain evidence="2 3">F0268</strain>
    </source>
</reference>
<evidence type="ECO:0000313" key="3">
    <source>
        <dbReference type="Proteomes" id="UP000004121"/>
    </source>
</evidence>
<dbReference type="InParanoid" id="C2KVZ5"/>
<keyword evidence="1" id="KW-0812">Transmembrane</keyword>
<keyword evidence="1" id="KW-0472">Membrane</keyword>
<accession>C2KVZ5</accession>
<dbReference type="EMBL" id="ACKX01000070">
    <property type="protein sequence ID" value="EEJ52056.1"/>
    <property type="molecule type" value="Genomic_DNA"/>
</dbReference>
<keyword evidence="1" id="KW-1133">Transmembrane helix</keyword>
<organism evidence="2 3">
    <name type="scientific">Oribacterium sinus F0268</name>
    <dbReference type="NCBI Taxonomy" id="585501"/>
    <lineage>
        <taxon>Bacteria</taxon>
        <taxon>Bacillati</taxon>
        <taxon>Bacillota</taxon>
        <taxon>Clostridia</taxon>
        <taxon>Lachnospirales</taxon>
        <taxon>Lachnospiraceae</taxon>
        <taxon>Oribacterium</taxon>
    </lineage>
</organism>
<name>C2KVZ5_9FIRM</name>
<feature type="transmembrane region" description="Helical" evidence="1">
    <location>
        <begin position="29"/>
        <end position="47"/>
    </location>
</feature>
<comment type="caution">
    <text evidence="2">The sequence shown here is derived from an EMBL/GenBank/DDBJ whole genome shotgun (WGS) entry which is preliminary data.</text>
</comment>
<evidence type="ECO:0000256" key="1">
    <source>
        <dbReference type="SAM" id="Phobius"/>
    </source>
</evidence>
<evidence type="ECO:0000313" key="2">
    <source>
        <dbReference type="EMBL" id="EEJ52056.1"/>
    </source>
</evidence>
<protein>
    <submittedName>
        <fullName evidence="2">Uncharacterized protein</fullName>
    </submittedName>
</protein>
<dbReference type="AlphaFoldDB" id="C2KVZ5"/>
<dbReference type="HOGENOM" id="CLU_3082517_0_0_9"/>
<proteinExistence type="predicted"/>